<dbReference type="Proteomes" id="UP001152888">
    <property type="component" value="Unassembled WGS sequence"/>
</dbReference>
<keyword evidence="3" id="KW-1185">Reference proteome</keyword>
<evidence type="ECO:0000256" key="1">
    <source>
        <dbReference type="SAM" id="MobiDB-lite"/>
    </source>
</evidence>
<proteinExistence type="predicted"/>
<accession>A0A9P0JUU6</accession>
<protein>
    <submittedName>
        <fullName evidence="2">Uncharacterized protein</fullName>
    </submittedName>
</protein>
<evidence type="ECO:0000313" key="2">
    <source>
        <dbReference type="EMBL" id="CAH1961008.1"/>
    </source>
</evidence>
<reference evidence="2" key="1">
    <citation type="submission" date="2022-03" db="EMBL/GenBank/DDBJ databases">
        <authorList>
            <person name="Sayadi A."/>
        </authorList>
    </citation>
    <scope>NUCLEOTIDE SEQUENCE</scope>
</reference>
<organism evidence="2 3">
    <name type="scientific">Acanthoscelides obtectus</name>
    <name type="common">Bean weevil</name>
    <name type="synonym">Bruchus obtectus</name>
    <dbReference type="NCBI Taxonomy" id="200917"/>
    <lineage>
        <taxon>Eukaryota</taxon>
        <taxon>Metazoa</taxon>
        <taxon>Ecdysozoa</taxon>
        <taxon>Arthropoda</taxon>
        <taxon>Hexapoda</taxon>
        <taxon>Insecta</taxon>
        <taxon>Pterygota</taxon>
        <taxon>Neoptera</taxon>
        <taxon>Endopterygota</taxon>
        <taxon>Coleoptera</taxon>
        <taxon>Polyphaga</taxon>
        <taxon>Cucujiformia</taxon>
        <taxon>Chrysomeloidea</taxon>
        <taxon>Chrysomelidae</taxon>
        <taxon>Bruchinae</taxon>
        <taxon>Bruchini</taxon>
        <taxon>Acanthoscelides</taxon>
    </lineage>
</organism>
<dbReference type="OrthoDB" id="6781960at2759"/>
<dbReference type="EMBL" id="CAKOFQ010006691">
    <property type="protein sequence ID" value="CAH1961008.1"/>
    <property type="molecule type" value="Genomic_DNA"/>
</dbReference>
<sequence>MLKNKKNKIKKSGQQYKRVQRETSEKISEDVQASKIEPIKCSSCNEDLISDIEDDYEKNIGCDECPRLWNVI</sequence>
<feature type="compositionally biased region" description="Basic residues" evidence="1">
    <location>
        <begin position="1"/>
        <end position="11"/>
    </location>
</feature>
<feature type="region of interest" description="Disordered" evidence="1">
    <location>
        <begin position="1"/>
        <end position="30"/>
    </location>
</feature>
<name>A0A9P0JUU6_ACAOB</name>
<feature type="compositionally biased region" description="Basic and acidic residues" evidence="1">
    <location>
        <begin position="19"/>
        <end position="29"/>
    </location>
</feature>
<gene>
    <name evidence="2" type="ORF">ACAOBT_LOCUS3927</name>
</gene>
<comment type="caution">
    <text evidence="2">The sequence shown here is derived from an EMBL/GenBank/DDBJ whole genome shotgun (WGS) entry which is preliminary data.</text>
</comment>
<dbReference type="AlphaFoldDB" id="A0A9P0JUU6"/>
<evidence type="ECO:0000313" key="3">
    <source>
        <dbReference type="Proteomes" id="UP001152888"/>
    </source>
</evidence>